<dbReference type="SUPFAM" id="SSF53474">
    <property type="entry name" value="alpha/beta-Hydrolases"/>
    <property type="match status" value="1"/>
</dbReference>
<dbReference type="InterPro" id="IPR011659">
    <property type="entry name" value="WD40"/>
</dbReference>
<feature type="domain" description="Peptidase S9 prolyl oligopeptidase catalytic" evidence="3">
    <location>
        <begin position="471"/>
        <end position="676"/>
    </location>
</feature>
<dbReference type="PANTHER" id="PTHR42776:SF27">
    <property type="entry name" value="DIPEPTIDYL PEPTIDASE FAMILY MEMBER 6"/>
    <property type="match status" value="1"/>
</dbReference>
<dbReference type="SUPFAM" id="SSF82171">
    <property type="entry name" value="DPP6 N-terminal domain-like"/>
    <property type="match status" value="1"/>
</dbReference>
<evidence type="ECO:0000313" key="4">
    <source>
        <dbReference type="EMBL" id="RUO36424.1"/>
    </source>
</evidence>
<dbReference type="EMBL" id="PIPM01000001">
    <property type="protein sequence ID" value="RUO36424.1"/>
    <property type="molecule type" value="Genomic_DNA"/>
</dbReference>
<keyword evidence="2" id="KW-0645">Protease</keyword>
<keyword evidence="2" id="KW-0720">Serine protease</keyword>
<name>A0A432WRM3_9GAMM</name>
<dbReference type="Proteomes" id="UP000288405">
    <property type="component" value="Unassembled WGS sequence"/>
</dbReference>
<keyword evidence="5" id="KW-1185">Reference proteome</keyword>
<organism evidence="4 5">
    <name type="scientific">Aliidiomarina sanyensis</name>
    <dbReference type="NCBI Taxonomy" id="1249555"/>
    <lineage>
        <taxon>Bacteria</taxon>
        <taxon>Pseudomonadati</taxon>
        <taxon>Pseudomonadota</taxon>
        <taxon>Gammaproteobacteria</taxon>
        <taxon>Alteromonadales</taxon>
        <taxon>Idiomarinaceae</taxon>
        <taxon>Aliidiomarina</taxon>
    </lineage>
</organism>
<dbReference type="InterPro" id="IPR029058">
    <property type="entry name" value="AB_hydrolase_fold"/>
</dbReference>
<sequence>MKKECFSETTKSWRATKHIALAVLMGSGALGAIHVQATENNQRAIVAEDYYQMVFLGDLALSPNGEHLAFVKTTTNQERTGRKQTLWLQRGTDEPFQFTRHEQDFAPRFSPDGRYLIFLSGRDNGTALYRIAMAGGEAAQVLKLEQGSISDVQWHPDGSELLLNIRVKPDVDDPRQKAEDKGPQPNISVITEAVYKRQGGYLNEARSGLWHYSLTSHELTSITGDTDWHENGAQYSPSGDCVAYQSNRHELAHEGYFNSRIYIRCGDDETTVPAPEGWAGNPIWITDDQLAFVYRAEQYAAPNVKLFDQAQNETRILSAEMDHSPSELTYHQGALWFIADDRGSRPLFRLALDGSGYQRVRGVGDSMSDLVMAKNASNVAWVEENEVTAPRVVTAADAEASANIITQFNDALVAELDLARYEVISAENERGDVLDVFFLRPKGWQDGDVYPLILNIKGGPGGMWGHQWFPEKQLMRARGYAVAFVNYRGSSGYGHDFADQVRLDYGGADFRDNMVAVDAVLDTHIWIDTDRLYVTGGSHGGFLTNWITTQTDRFRAAVTQRSVSNWISEAGTQAFPPLSMITEFGGTIWENYDYYWGRSPLKYADQVTAPTLIIHSTDDHITPIGQGEEWFYALKANNVPVEMVIFHGEGHGLSRNGRPINLVERLNRIVDWFDRHNPAINGD</sequence>
<dbReference type="InterPro" id="IPR001375">
    <property type="entry name" value="Peptidase_S9_cat"/>
</dbReference>
<accession>A0A432WRM3</accession>
<evidence type="ECO:0000256" key="2">
    <source>
        <dbReference type="ARBA" id="ARBA00022825"/>
    </source>
</evidence>
<proteinExistence type="predicted"/>
<gene>
    <name evidence="4" type="ORF">CWE11_00980</name>
</gene>
<keyword evidence="1" id="KW-0378">Hydrolase</keyword>
<evidence type="ECO:0000256" key="1">
    <source>
        <dbReference type="ARBA" id="ARBA00022801"/>
    </source>
</evidence>
<dbReference type="InterPro" id="IPR011042">
    <property type="entry name" value="6-blade_b-propeller_TolB-like"/>
</dbReference>
<evidence type="ECO:0000259" key="3">
    <source>
        <dbReference type="Pfam" id="PF00326"/>
    </source>
</evidence>
<dbReference type="AlphaFoldDB" id="A0A432WRM3"/>
<evidence type="ECO:0000313" key="5">
    <source>
        <dbReference type="Proteomes" id="UP000288405"/>
    </source>
</evidence>
<dbReference type="Pfam" id="PF07676">
    <property type="entry name" value="PD40"/>
    <property type="match status" value="1"/>
</dbReference>
<reference evidence="4 5" key="1">
    <citation type="journal article" date="2011" name="Front. Microbiol.">
        <title>Genomic signatures of strain selection and enhancement in Bacillus atrophaeus var. globigii, a historical biowarfare simulant.</title>
        <authorList>
            <person name="Gibbons H.S."/>
            <person name="Broomall S.M."/>
            <person name="McNew L.A."/>
            <person name="Daligault H."/>
            <person name="Chapman C."/>
            <person name="Bruce D."/>
            <person name="Karavis M."/>
            <person name="Krepps M."/>
            <person name="McGregor P.A."/>
            <person name="Hong C."/>
            <person name="Park K.H."/>
            <person name="Akmal A."/>
            <person name="Feldman A."/>
            <person name="Lin J.S."/>
            <person name="Chang W.E."/>
            <person name="Higgs B.W."/>
            <person name="Demirev P."/>
            <person name="Lindquist J."/>
            <person name="Liem A."/>
            <person name="Fochler E."/>
            <person name="Read T.D."/>
            <person name="Tapia R."/>
            <person name="Johnson S."/>
            <person name="Bishop-Lilly K.A."/>
            <person name="Detter C."/>
            <person name="Han C."/>
            <person name="Sozhamannan S."/>
            <person name="Rosenzweig C.N."/>
            <person name="Skowronski E.W."/>
        </authorList>
    </citation>
    <scope>NUCLEOTIDE SEQUENCE [LARGE SCALE GENOMIC DNA]</scope>
    <source>
        <strain evidence="4 5">GYP-17</strain>
    </source>
</reference>
<dbReference type="PANTHER" id="PTHR42776">
    <property type="entry name" value="SERINE PEPTIDASE S9 FAMILY MEMBER"/>
    <property type="match status" value="1"/>
</dbReference>
<dbReference type="RefSeq" id="WP_126775736.1">
    <property type="nucleotide sequence ID" value="NZ_PIPM01000001.1"/>
</dbReference>
<dbReference type="Pfam" id="PF00326">
    <property type="entry name" value="Peptidase_S9"/>
    <property type="match status" value="1"/>
</dbReference>
<dbReference type="Gene3D" id="2.120.10.30">
    <property type="entry name" value="TolB, C-terminal domain"/>
    <property type="match status" value="2"/>
</dbReference>
<dbReference type="OrthoDB" id="4269629at2"/>
<dbReference type="GO" id="GO:0006508">
    <property type="term" value="P:proteolysis"/>
    <property type="evidence" value="ECO:0007669"/>
    <property type="project" value="InterPro"/>
</dbReference>
<protein>
    <submittedName>
        <fullName evidence="4">S9 family peptidase</fullName>
    </submittedName>
</protein>
<dbReference type="GO" id="GO:0004252">
    <property type="term" value="F:serine-type endopeptidase activity"/>
    <property type="evidence" value="ECO:0007669"/>
    <property type="project" value="TreeGrafter"/>
</dbReference>
<comment type="caution">
    <text evidence="4">The sequence shown here is derived from an EMBL/GenBank/DDBJ whole genome shotgun (WGS) entry which is preliminary data.</text>
</comment>
<dbReference type="Gene3D" id="3.40.50.1820">
    <property type="entry name" value="alpha/beta hydrolase"/>
    <property type="match status" value="1"/>
</dbReference>